<comment type="caution">
    <text evidence="4">The sequence shown here is derived from an EMBL/GenBank/DDBJ whole genome shotgun (WGS) entry which is preliminary data.</text>
</comment>
<keyword evidence="2" id="KW-0472">Membrane</keyword>
<accession>A0A3M6TRI8</accession>
<dbReference type="Proteomes" id="UP000275408">
    <property type="component" value="Unassembled WGS sequence"/>
</dbReference>
<evidence type="ECO:0000259" key="3">
    <source>
        <dbReference type="Pfam" id="PF25473"/>
    </source>
</evidence>
<feature type="coiled-coil region" evidence="1">
    <location>
        <begin position="112"/>
        <end position="145"/>
    </location>
</feature>
<dbReference type="PANTHER" id="PTHR21845:SF2">
    <property type="entry name" value="MATRIX-REMODELING-ASSOCIATED PROTEIN 7"/>
    <property type="match status" value="1"/>
</dbReference>
<gene>
    <name evidence="4" type="ORF">pdam_00019815</name>
</gene>
<keyword evidence="1" id="KW-0175">Coiled coil</keyword>
<keyword evidence="2" id="KW-1133">Transmembrane helix</keyword>
<dbReference type="Pfam" id="PF25473">
    <property type="entry name" value="MXRA7_helical"/>
    <property type="match status" value="1"/>
</dbReference>
<sequence>MYFFLSQSILPVVFAVLVVLITWYLWRRMVKGPGSNSGEETHTVTAKQKFLEGAGIIKAKDIHYLSEDEKEKICRESSEPISEEPEKRKEKEITMADASNIQTYYKSSRLGIKDIENQMTEEELDQEKEMQRKQLEEIFKLLENDKDKYGVTTMDDLQAQMKTKGCLKQLFPPEAIFDFYLTIGSYVSKCSSRYEAHGKFGEHERCVRVARGVTESNSSFLSALQTSCVLHISMNAQLIYEPIVS</sequence>
<feature type="transmembrane region" description="Helical" evidence="2">
    <location>
        <begin position="6"/>
        <end position="26"/>
    </location>
</feature>
<evidence type="ECO:0000256" key="2">
    <source>
        <dbReference type="SAM" id="Phobius"/>
    </source>
</evidence>
<proteinExistence type="predicted"/>
<dbReference type="InterPro" id="IPR026622">
    <property type="entry name" value="Mxra7"/>
</dbReference>
<reference evidence="4 5" key="1">
    <citation type="journal article" date="2018" name="Sci. Rep.">
        <title>Comparative analysis of the Pocillopora damicornis genome highlights role of immune system in coral evolution.</title>
        <authorList>
            <person name="Cunning R."/>
            <person name="Bay R.A."/>
            <person name="Gillette P."/>
            <person name="Baker A.C."/>
            <person name="Traylor-Knowles N."/>
        </authorList>
    </citation>
    <scope>NUCLEOTIDE SEQUENCE [LARGE SCALE GENOMIC DNA]</scope>
    <source>
        <strain evidence="4">RSMAS</strain>
        <tissue evidence="4">Whole animal</tissue>
    </source>
</reference>
<evidence type="ECO:0000256" key="1">
    <source>
        <dbReference type="SAM" id="Coils"/>
    </source>
</evidence>
<evidence type="ECO:0000313" key="5">
    <source>
        <dbReference type="Proteomes" id="UP000275408"/>
    </source>
</evidence>
<dbReference type="PANTHER" id="PTHR21845">
    <property type="entry name" value="TRANSMEMBRANE ANCHOR PROTEIN 1"/>
    <property type="match status" value="1"/>
</dbReference>
<protein>
    <recommendedName>
        <fullName evidence="3">Matrix-remodeling-associated protein 7 helical domain-containing protein</fullName>
    </recommendedName>
</protein>
<feature type="domain" description="Matrix-remodeling-associated protein 7 helical" evidence="3">
    <location>
        <begin position="105"/>
        <end position="162"/>
    </location>
</feature>
<organism evidence="4 5">
    <name type="scientific">Pocillopora damicornis</name>
    <name type="common">Cauliflower coral</name>
    <name type="synonym">Millepora damicornis</name>
    <dbReference type="NCBI Taxonomy" id="46731"/>
    <lineage>
        <taxon>Eukaryota</taxon>
        <taxon>Metazoa</taxon>
        <taxon>Cnidaria</taxon>
        <taxon>Anthozoa</taxon>
        <taxon>Hexacorallia</taxon>
        <taxon>Scleractinia</taxon>
        <taxon>Astrocoeniina</taxon>
        <taxon>Pocilloporidae</taxon>
        <taxon>Pocillopora</taxon>
    </lineage>
</organism>
<dbReference type="AlphaFoldDB" id="A0A3M6TRI8"/>
<dbReference type="EMBL" id="RCHS01003088">
    <property type="protein sequence ID" value="RMX43956.1"/>
    <property type="molecule type" value="Genomic_DNA"/>
</dbReference>
<keyword evidence="5" id="KW-1185">Reference proteome</keyword>
<evidence type="ECO:0000313" key="4">
    <source>
        <dbReference type="EMBL" id="RMX43956.1"/>
    </source>
</evidence>
<dbReference type="InterPro" id="IPR057534">
    <property type="entry name" value="MXRA7_helical"/>
</dbReference>
<name>A0A3M6TRI8_POCDA</name>
<dbReference type="OrthoDB" id="5983600at2759"/>
<keyword evidence="2" id="KW-0812">Transmembrane</keyword>